<accession>A0ACC2W9H9</accession>
<proteinExistence type="predicted"/>
<reference evidence="1" key="1">
    <citation type="submission" date="2023-04" db="EMBL/GenBank/DDBJ databases">
        <title>Draft Genome sequencing of Naganishia species isolated from polar environments using Oxford Nanopore Technology.</title>
        <authorList>
            <person name="Leo P."/>
            <person name="Venkateswaran K."/>
        </authorList>
    </citation>
    <scope>NUCLEOTIDE SEQUENCE</scope>
    <source>
        <strain evidence="1">MNA-CCFEE 5423</strain>
    </source>
</reference>
<evidence type="ECO:0000313" key="1">
    <source>
        <dbReference type="EMBL" id="KAJ9107716.1"/>
    </source>
</evidence>
<comment type="caution">
    <text evidence="1">The sequence shown here is derived from an EMBL/GenBank/DDBJ whole genome shotgun (WGS) entry which is preliminary data.</text>
</comment>
<keyword evidence="2" id="KW-1185">Reference proteome</keyword>
<sequence>MFPQLTQLTFKLNNGREIPAVGLGTWHSKPDDARNAVQTALSAGYRHIDTAQAYGNETAVGDAVMLSGVPRESLFLTTKVNNMNHKHVAESMEESLLKLHTDYVDLVLMHWPVCIDPAGEKQTLVYKDWKFTDTWREMEKLVECGKARSIGVFNFGFGNLEILLSSARIIPAVCQLELHPGSPSTKLVDFCKGMGIHVTAYCCLGSSNSPLAEDKTVKAIADAHGKTVQQILLLWGLKRGTSVIPKSVTDSRIRSNFDLNGLDLTDYEMNLLNSLPDRFKVCKEWLPEKVFSSDEHGRDFYDGDKLFE</sequence>
<dbReference type="Proteomes" id="UP001227268">
    <property type="component" value="Unassembled WGS sequence"/>
</dbReference>
<evidence type="ECO:0000313" key="2">
    <source>
        <dbReference type="Proteomes" id="UP001227268"/>
    </source>
</evidence>
<protein>
    <submittedName>
        <fullName evidence="1">Uncharacterized protein</fullName>
    </submittedName>
</protein>
<name>A0ACC2W9H9_9TREE</name>
<gene>
    <name evidence="1" type="ORF">QFC21_001176</name>
</gene>
<organism evidence="1 2">
    <name type="scientific">Naganishia friedmannii</name>
    <dbReference type="NCBI Taxonomy" id="89922"/>
    <lineage>
        <taxon>Eukaryota</taxon>
        <taxon>Fungi</taxon>
        <taxon>Dikarya</taxon>
        <taxon>Basidiomycota</taxon>
        <taxon>Agaricomycotina</taxon>
        <taxon>Tremellomycetes</taxon>
        <taxon>Filobasidiales</taxon>
        <taxon>Filobasidiaceae</taxon>
        <taxon>Naganishia</taxon>
    </lineage>
</organism>
<dbReference type="EMBL" id="JASBWT010000002">
    <property type="protein sequence ID" value="KAJ9107716.1"/>
    <property type="molecule type" value="Genomic_DNA"/>
</dbReference>